<dbReference type="KEGG" id="rml:FF011L_28310"/>
<keyword evidence="2" id="KW-0378">Hydrolase</keyword>
<dbReference type="InterPro" id="IPR029058">
    <property type="entry name" value="AB_hydrolase_fold"/>
</dbReference>
<dbReference type="Gene3D" id="3.40.50.1820">
    <property type="entry name" value="alpha/beta hydrolase"/>
    <property type="match status" value="1"/>
</dbReference>
<evidence type="ECO:0000256" key="1">
    <source>
        <dbReference type="SAM" id="Phobius"/>
    </source>
</evidence>
<sequence>MPNIHSSQTSIALVKERMDLVSGSSRLWIGFWTWVLVMATTTACFAQAPKKRPGEKEERPFQIVAIETKDGVRLRAAYFPSDKEKDAVPVLIVHEWGGQASPYLRLGLALKKAGCAVLIPELRGHGASNKYTTLSGGEEEFDLSKMGQADVALMLSRDLESCKGFLKEKNDAGELNLNALTLIGVKEGAALAAEWAIADWNFPSLGSKKQGQDVRAMIYVSPEELHKGVRLDKTFRDRFVWRLPTLIIAGKGSPEMGAANTVHDRLEKMRKKARMTDEEANKMFLANASLSGANLIQNDPAVTTEIVNFINSQVLTNILKFRWINRSE</sequence>
<dbReference type="OrthoDB" id="282214at2"/>
<keyword evidence="3" id="KW-1185">Reference proteome</keyword>
<dbReference type="GO" id="GO:0016787">
    <property type="term" value="F:hydrolase activity"/>
    <property type="evidence" value="ECO:0007669"/>
    <property type="project" value="UniProtKB-KW"/>
</dbReference>
<feature type="transmembrane region" description="Helical" evidence="1">
    <location>
        <begin position="27"/>
        <end position="46"/>
    </location>
</feature>
<evidence type="ECO:0000313" key="3">
    <source>
        <dbReference type="Proteomes" id="UP000320672"/>
    </source>
</evidence>
<gene>
    <name evidence="2" type="ORF">FF011L_28310</name>
</gene>
<keyword evidence="1" id="KW-0812">Transmembrane</keyword>
<evidence type="ECO:0000313" key="2">
    <source>
        <dbReference type="EMBL" id="QDS94053.1"/>
    </source>
</evidence>
<organism evidence="2 3">
    <name type="scientific">Roseimaritima multifibrata</name>
    <dbReference type="NCBI Taxonomy" id="1930274"/>
    <lineage>
        <taxon>Bacteria</taxon>
        <taxon>Pseudomonadati</taxon>
        <taxon>Planctomycetota</taxon>
        <taxon>Planctomycetia</taxon>
        <taxon>Pirellulales</taxon>
        <taxon>Pirellulaceae</taxon>
        <taxon>Roseimaritima</taxon>
    </lineage>
</organism>
<dbReference type="EMBL" id="CP036262">
    <property type="protein sequence ID" value="QDS94053.1"/>
    <property type="molecule type" value="Genomic_DNA"/>
</dbReference>
<keyword evidence="1" id="KW-1133">Transmembrane helix</keyword>
<dbReference type="AlphaFoldDB" id="A0A517MGP5"/>
<dbReference type="Proteomes" id="UP000320672">
    <property type="component" value="Chromosome"/>
</dbReference>
<name>A0A517MGP5_9BACT</name>
<reference evidence="2 3" key="1">
    <citation type="submission" date="2019-02" db="EMBL/GenBank/DDBJ databases">
        <title>Deep-cultivation of Planctomycetes and their phenomic and genomic characterization uncovers novel biology.</title>
        <authorList>
            <person name="Wiegand S."/>
            <person name="Jogler M."/>
            <person name="Boedeker C."/>
            <person name="Pinto D."/>
            <person name="Vollmers J."/>
            <person name="Rivas-Marin E."/>
            <person name="Kohn T."/>
            <person name="Peeters S.H."/>
            <person name="Heuer A."/>
            <person name="Rast P."/>
            <person name="Oberbeckmann S."/>
            <person name="Bunk B."/>
            <person name="Jeske O."/>
            <person name="Meyerdierks A."/>
            <person name="Storesund J.E."/>
            <person name="Kallscheuer N."/>
            <person name="Luecker S."/>
            <person name="Lage O.M."/>
            <person name="Pohl T."/>
            <person name="Merkel B.J."/>
            <person name="Hornburger P."/>
            <person name="Mueller R.-W."/>
            <person name="Bruemmer F."/>
            <person name="Labrenz M."/>
            <person name="Spormann A.M."/>
            <person name="Op den Camp H."/>
            <person name="Overmann J."/>
            <person name="Amann R."/>
            <person name="Jetten M.S.M."/>
            <person name="Mascher T."/>
            <person name="Medema M.H."/>
            <person name="Devos D.P."/>
            <person name="Kaster A.-K."/>
            <person name="Ovreas L."/>
            <person name="Rohde M."/>
            <person name="Galperin M.Y."/>
            <person name="Jogler C."/>
        </authorList>
    </citation>
    <scope>NUCLEOTIDE SEQUENCE [LARGE SCALE GENOMIC DNA]</scope>
    <source>
        <strain evidence="2 3">FF011L</strain>
    </source>
</reference>
<protein>
    <submittedName>
        <fullName evidence="2">Alpha/beta hydrolase family protein</fullName>
    </submittedName>
</protein>
<dbReference type="RefSeq" id="WP_145352103.1">
    <property type="nucleotide sequence ID" value="NZ_CP036262.1"/>
</dbReference>
<keyword evidence="1" id="KW-0472">Membrane</keyword>
<dbReference type="SUPFAM" id="SSF53474">
    <property type="entry name" value="alpha/beta-Hydrolases"/>
    <property type="match status" value="1"/>
</dbReference>
<accession>A0A517MGP5</accession>
<proteinExistence type="predicted"/>